<gene>
    <name evidence="2" type="ORF">GCM10009547_39460</name>
</gene>
<evidence type="ECO:0000313" key="2">
    <source>
        <dbReference type="EMBL" id="GAA0631718.1"/>
    </source>
</evidence>
<keyword evidence="1" id="KW-0472">Membrane</keyword>
<reference evidence="2 3" key="1">
    <citation type="journal article" date="2019" name="Int. J. Syst. Evol. Microbiol.">
        <title>The Global Catalogue of Microorganisms (GCM) 10K type strain sequencing project: providing services to taxonomists for standard genome sequencing and annotation.</title>
        <authorList>
            <consortium name="The Broad Institute Genomics Platform"/>
            <consortium name="The Broad Institute Genome Sequencing Center for Infectious Disease"/>
            <person name="Wu L."/>
            <person name="Ma J."/>
        </authorList>
    </citation>
    <scope>NUCLEOTIDE SEQUENCE [LARGE SCALE GENOMIC DNA]</scope>
    <source>
        <strain evidence="2 3">JCM 10671</strain>
    </source>
</reference>
<dbReference type="Proteomes" id="UP001500957">
    <property type="component" value="Unassembled WGS sequence"/>
</dbReference>
<name>A0ABN1H7I9_9ACTN</name>
<proteinExistence type="predicted"/>
<organism evidence="2 3">
    <name type="scientific">Sporichthya brevicatena</name>
    <dbReference type="NCBI Taxonomy" id="171442"/>
    <lineage>
        <taxon>Bacteria</taxon>
        <taxon>Bacillati</taxon>
        <taxon>Actinomycetota</taxon>
        <taxon>Actinomycetes</taxon>
        <taxon>Sporichthyales</taxon>
        <taxon>Sporichthyaceae</taxon>
        <taxon>Sporichthya</taxon>
    </lineage>
</organism>
<evidence type="ECO:0000313" key="3">
    <source>
        <dbReference type="Proteomes" id="UP001500957"/>
    </source>
</evidence>
<keyword evidence="3" id="KW-1185">Reference proteome</keyword>
<protein>
    <submittedName>
        <fullName evidence="2">Uncharacterized protein</fullName>
    </submittedName>
</protein>
<dbReference type="EMBL" id="BAAAHE010000042">
    <property type="protein sequence ID" value="GAA0631718.1"/>
    <property type="molecule type" value="Genomic_DNA"/>
</dbReference>
<sequence length="437" mass="42814">MTARILTATALVAVVAAGGLAGIGSASAGTYVYDLSAEAVAVQSTLTDPNTPLGLPFSIGSYGAGALLSSSGESTADAGAPYSPLLSTLPATGNGLVQSASGVGLPVVPSFPGYVRAKDPVLPVDKQNAGGYELVASALPKQAIGRVSVGGQAATSEQNNAFAVANSVAGEDHIFTEGAAGVHALTLEGILDVFNVSSYASLTQTAGGAVVPRTTTSLGTITFSRLTSGLTKDGLTAFGSEPTPLDVSVLGALNEALKPAGISLAYLPEQYRYTDGTTSTGPTVNEKKTVAGVTSGALRISIVADSERGTTTETITVGQITLSASGNALNSTGSGISSGGTADSGIIPGNAGGVDSVVGELGTDLAGAPGAGVPATGVVPSDAVPTQNFVPAVAAGGTILNEGRTNFGSFYVFLALAALVALGAGQAVRVLAVRRSA</sequence>
<keyword evidence="1" id="KW-0812">Transmembrane</keyword>
<accession>A0ABN1H7I9</accession>
<feature type="transmembrane region" description="Helical" evidence="1">
    <location>
        <begin position="410"/>
        <end position="432"/>
    </location>
</feature>
<dbReference type="RefSeq" id="WP_344607963.1">
    <property type="nucleotide sequence ID" value="NZ_BAAAHE010000042.1"/>
</dbReference>
<evidence type="ECO:0000256" key="1">
    <source>
        <dbReference type="SAM" id="Phobius"/>
    </source>
</evidence>
<keyword evidence="1" id="KW-1133">Transmembrane helix</keyword>
<comment type="caution">
    <text evidence="2">The sequence shown here is derived from an EMBL/GenBank/DDBJ whole genome shotgun (WGS) entry which is preliminary data.</text>
</comment>